<sequence>MTKRLKHILMISTATIALVACQPQSNQATIEETEPTEQSAKDLESATDETKTSTVKTNVESDITEAVKKVQHTVVTIINKQQVTDIFGQTPTHSPDGELTDENLNEAGTGSGAIYKVKDGKAYIFTNNHVVEGSDAIDVMLKDGSRVPADVIGADKYTDLAVLSIDAENVTDVAEFGDSDNLTLGEPAIAIGSPLGTEFPLSVTAGIVSGVNRMVPVDTDGDRQMDWQMNAIQTDAAINPGNSGGPLVNVAGQIIGINSMKISTNVVEGMGFAIPSNDAVDIINELEREGEIVRPTLGITMVDLGLVSDEQKSNVLKIDESVQEGVVVVDVTSNTSASEAGLQSGDVITSFNGQPVTTGLELRQALYKTRVGDEVDVEFYREGQLQTQTMTMREQERLAF</sequence>
<keyword evidence="2" id="KW-0645">Protease</keyword>
<protein>
    <submittedName>
        <fullName evidence="7">Peptidase S1</fullName>
    </submittedName>
</protein>
<dbReference type="Pfam" id="PF13365">
    <property type="entry name" value="Trypsin_2"/>
    <property type="match status" value="1"/>
</dbReference>
<keyword evidence="6" id="KW-0732">Signal</keyword>
<evidence type="ECO:0000256" key="2">
    <source>
        <dbReference type="ARBA" id="ARBA00022670"/>
    </source>
</evidence>
<dbReference type="GO" id="GO:0006508">
    <property type="term" value="P:proteolysis"/>
    <property type="evidence" value="ECO:0007669"/>
    <property type="project" value="UniProtKB-KW"/>
</dbReference>
<dbReference type="Gene3D" id="2.30.42.10">
    <property type="match status" value="1"/>
</dbReference>
<evidence type="ECO:0000256" key="3">
    <source>
        <dbReference type="ARBA" id="ARBA00022801"/>
    </source>
</evidence>
<dbReference type="Proteomes" id="UP000190409">
    <property type="component" value="Unassembled WGS sequence"/>
</dbReference>
<evidence type="ECO:0000256" key="6">
    <source>
        <dbReference type="SAM" id="SignalP"/>
    </source>
</evidence>
<accession>A0A1S8KPZ9</accession>
<evidence type="ECO:0000256" key="5">
    <source>
        <dbReference type="SAM" id="MobiDB-lite"/>
    </source>
</evidence>
<evidence type="ECO:0000313" key="7">
    <source>
        <dbReference type="EMBL" id="OOL81621.1"/>
    </source>
</evidence>
<evidence type="ECO:0000256" key="4">
    <source>
        <dbReference type="ARBA" id="ARBA00022825"/>
    </source>
</evidence>
<gene>
    <name evidence="7" type="ORF">BWX42_07895</name>
</gene>
<feature type="compositionally biased region" description="Basic and acidic residues" evidence="5">
    <location>
        <begin position="39"/>
        <end position="51"/>
    </location>
</feature>
<dbReference type="InterPro" id="IPR001940">
    <property type="entry name" value="Peptidase_S1C"/>
</dbReference>
<keyword evidence="4" id="KW-0720">Serine protease</keyword>
<name>A0A1S8KPZ9_9LACT</name>
<dbReference type="AlphaFoldDB" id="A0A1S8KPZ9"/>
<dbReference type="Gene3D" id="2.40.10.10">
    <property type="entry name" value="Trypsin-like serine proteases"/>
    <property type="match status" value="2"/>
</dbReference>
<dbReference type="PROSITE" id="PS50106">
    <property type="entry name" value="PDZ"/>
    <property type="match status" value="1"/>
</dbReference>
<dbReference type="Pfam" id="PF13180">
    <property type="entry name" value="PDZ_2"/>
    <property type="match status" value="1"/>
</dbReference>
<dbReference type="PANTHER" id="PTHR43343:SF3">
    <property type="entry name" value="PROTEASE DO-LIKE 8, CHLOROPLASTIC"/>
    <property type="match status" value="1"/>
</dbReference>
<keyword evidence="3" id="KW-0378">Hydrolase</keyword>
<dbReference type="OrthoDB" id="9758917at2"/>
<dbReference type="PRINTS" id="PR00834">
    <property type="entry name" value="PROTEASES2C"/>
</dbReference>
<dbReference type="EMBL" id="MUYF01000003">
    <property type="protein sequence ID" value="OOL81621.1"/>
    <property type="molecule type" value="Genomic_DNA"/>
</dbReference>
<comment type="caution">
    <text evidence="7">The sequence shown here is derived from an EMBL/GenBank/DDBJ whole genome shotgun (WGS) entry which is preliminary data.</text>
</comment>
<reference evidence="7 8" key="1">
    <citation type="submission" date="2017-01" db="EMBL/GenBank/DDBJ databases">
        <title>Complete Genome Sequence of Dolosigranulum pigrum isolated from a Patient with interstitial lung disease.</title>
        <authorList>
            <person name="Mukhopadhyay R."/>
            <person name="Joaquin J."/>
            <person name="Hogue R."/>
            <person name="Fitzgerald S."/>
            <person name="Jospin G."/>
            <person name="Eisen J.A."/>
            <person name="Chaturvedi V."/>
        </authorList>
    </citation>
    <scope>NUCLEOTIDE SEQUENCE [LARGE SCALE GENOMIC DNA]</scope>
    <source>
        <strain evidence="7 8">15S00348</strain>
    </source>
</reference>
<dbReference type="InterPro" id="IPR001478">
    <property type="entry name" value="PDZ"/>
</dbReference>
<dbReference type="PROSITE" id="PS51257">
    <property type="entry name" value="PROKAR_LIPOPROTEIN"/>
    <property type="match status" value="1"/>
</dbReference>
<organism evidence="7 8">
    <name type="scientific">Dolosigranulum pigrum</name>
    <dbReference type="NCBI Taxonomy" id="29394"/>
    <lineage>
        <taxon>Bacteria</taxon>
        <taxon>Bacillati</taxon>
        <taxon>Bacillota</taxon>
        <taxon>Bacilli</taxon>
        <taxon>Lactobacillales</taxon>
        <taxon>Carnobacteriaceae</taxon>
        <taxon>Dolosigranulum</taxon>
    </lineage>
</organism>
<dbReference type="SMART" id="SM00228">
    <property type="entry name" value="PDZ"/>
    <property type="match status" value="1"/>
</dbReference>
<dbReference type="GO" id="GO:0004252">
    <property type="term" value="F:serine-type endopeptidase activity"/>
    <property type="evidence" value="ECO:0007669"/>
    <property type="project" value="InterPro"/>
</dbReference>
<evidence type="ECO:0000256" key="1">
    <source>
        <dbReference type="ARBA" id="ARBA00010541"/>
    </source>
</evidence>
<dbReference type="InterPro" id="IPR009003">
    <property type="entry name" value="Peptidase_S1_PA"/>
</dbReference>
<evidence type="ECO:0000313" key="8">
    <source>
        <dbReference type="Proteomes" id="UP000190409"/>
    </source>
</evidence>
<comment type="similarity">
    <text evidence="1">Belongs to the peptidase S1C family.</text>
</comment>
<dbReference type="InterPro" id="IPR051201">
    <property type="entry name" value="Chloro_Bact_Ser_Proteases"/>
</dbReference>
<feature type="region of interest" description="Disordered" evidence="5">
    <location>
        <begin position="27"/>
        <end position="55"/>
    </location>
</feature>
<dbReference type="InterPro" id="IPR043504">
    <property type="entry name" value="Peptidase_S1_PA_chymotrypsin"/>
</dbReference>
<dbReference type="SUPFAM" id="SSF50156">
    <property type="entry name" value="PDZ domain-like"/>
    <property type="match status" value="1"/>
</dbReference>
<proteinExistence type="inferred from homology"/>
<feature type="signal peptide" evidence="6">
    <location>
        <begin position="1"/>
        <end position="28"/>
    </location>
</feature>
<dbReference type="PANTHER" id="PTHR43343">
    <property type="entry name" value="PEPTIDASE S12"/>
    <property type="match status" value="1"/>
</dbReference>
<dbReference type="RefSeq" id="WP_077863044.1">
    <property type="nucleotide sequence ID" value="NZ_CP040939.1"/>
</dbReference>
<dbReference type="InterPro" id="IPR036034">
    <property type="entry name" value="PDZ_sf"/>
</dbReference>
<feature type="chain" id="PRO_5043668881" evidence="6">
    <location>
        <begin position="29"/>
        <end position="400"/>
    </location>
</feature>
<dbReference type="SUPFAM" id="SSF50494">
    <property type="entry name" value="Trypsin-like serine proteases"/>
    <property type="match status" value="1"/>
</dbReference>